<feature type="transmembrane region" description="Helical" evidence="1">
    <location>
        <begin position="6"/>
        <end position="36"/>
    </location>
</feature>
<gene>
    <name evidence="2" type="ORF">KJ970_17465</name>
</gene>
<dbReference type="Proteomes" id="UP000777784">
    <property type="component" value="Unassembled WGS sequence"/>
</dbReference>
<keyword evidence="1" id="KW-0472">Membrane</keyword>
<sequence>MKDRITLAAYFCLVVLATAIHDLFYLAAMLACVYMLAFRRSIMIARKAALSIIIFNSVVTLSYIGISLLNNKISLYYICLINLRVFLITSMTFLLHERFSPFRAFAFSQTLLFLLTLSYSQINTFKKLAVDFHLALKSRSIRRLAIRDLYRHAATLGGFFLQKAVTQASEVSQAMRSRGFIND</sequence>
<evidence type="ECO:0000313" key="2">
    <source>
        <dbReference type="EMBL" id="MBU2692708.1"/>
    </source>
</evidence>
<dbReference type="AlphaFoldDB" id="A0A948WEF1"/>
<evidence type="ECO:0000256" key="1">
    <source>
        <dbReference type="SAM" id="Phobius"/>
    </source>
</evidence>
<feature type="transmembrane region" description="Helical" evidence="1">
    <location>
        <begin position="48"/>
        <end position="69"/>
    </location>
</feature>
<organism evidence="2 3">
    <name type="scientific">Eiseniibacteriota bacterium</name>
    <dbReference type="NCBI Taxonomy" id="2212470"/>
    <lineage>
        <taxon>Bacteria</taxon>
        <taxon>Candidatus Eiseniibacteriota</taxon>
    </lineage>
</organism>
<name>A0A948WEF1_UNCEI</name>
<dbReference type="EMBL" id="JAHJDP010000099">
    <property type="protein sequence ID" value="MBU2692708.1"/>
    <property type="molecule type" value="Genomic_DNA"/>
</dbReference>
<accession>A0A948WEF1</accession>
<keyword evidence="1 2" id="KW-0812">Transmembrane</keyword>
<proteinExistence type="predicted"/>
<evidence type="ECO:0000313" key="3">
    <source>
        <dbReference type="Proteomes" id="UP000777784"/>
    </source>
</evidence>
<feature type="transmembrane region" description="Helical" evidence="1">
    <location>
        <begin position="102"/>
        <end position="120"/>
    </location>
</feature>
<protein>
    <submittedName>
        <fullName evidence="2">Energy-coupling factor transporter transmembrane protein EcfT</fullName>
    </submittedName>
</protein>
<feature type="transmembrane region" description="Helical" evidence="1">
    <location>
        <begin position="75"/>
        <end position="95"/>
    </location>
</feature>
<keyword evidence="1" id="KW-1133">Transmembrane helix</keyword>
<reference evidence="2" key="1">
    <citation type="submission" date="2021-05" db="EMBL/GenBank/DDBJ databases">
        <title>Energy efficiency and biological interactions define the core microbiome of deep oligotrophic groundwater.</title>
        <authorList>
            <person name="Mehrshad M."/>
            <person name="Lopez-Fernandez M."/>
            <person name="Bell E."/>
            <person name="Bernier-Latmani R."/>
            <person name="Bertilsson S."/>
            <person name="Dopson M."/>
        </authorList>
    </citation>
    <scope>NUCLEOTIDE SEQUENCE</scope>
    <source>
        <strain evidence="2">Modern_marine.mb.64</strain>
    </source>
</reference>
<comment type="caution">
    <text evidence="2">The sequence shown here is derived from an EMBL/GenBank/DDBJ whole genome shotgun (WGS) entry which is preliminary data.</text>
</comment>